<keyword evidence="1" id="KW-1133">Transmembrane helix</keyword>
<dbReference type="Proteomes" id="UP001291623">
    <property type="component" value="Unassembled WGS sequence"/>
</dbReference>
<feature type="transmembrane region" description="Helical" evidence="1">
    <location>
        <begin position="6"/>
        <end position="25"/>
    </location>
</feature>
<protein>
    <submittedName>
        <fullName evidence="2">Uncharacterized protein</fullName>
    </submittedName>
</protein>
<keyword evidence="3" id="KW-1185">Reference proteome</keyword>
<evidence type="ECO:0000313" key="2">
    <source>
        <dbReference type="EMBL" id="KAK4345960.1"/>
    </source>
</evidence>
<proteinExistence type="predicted"/>
<keyword evidence="1" id="KW-0812">Transmembrane</keyword>
<organism evidence="2 3">
    <name type="scientific">Anisodus tanguticus</name>
    <dbReference type="NCBI Taxonomy" id="243964"/>
    <lineage>
        <taxon>Eukaryota</taxon>
        <taxon>Viridiplantae</taxon>
        <taxon>Streptophyta</taxon>
        <taxon>Embryophyta</taxon>
        <taxon>Tracheophyta</taxon>
        <taxon>Spermatophyta</taxon>
        <taxon>Magnoliopsida</taxon>
        <taxon>eudicotyledons</taxon>
        <taxon>Gunneridae</taxon>
        <taxon>Pentapetalae</taxon>
        <taxon>asterids</taxon>
        <taxon>lamiids</taxon>
        <taxon>Solanales</taxon>
        <taxon>Solanaceae</taxon>
        <taxon>Solanoideae</taxon>
        <taxon>Hyoscyameae</taxon>
        <taxon>Anisodus</taxon>
    </lineage>
</organism>
<accession>A0AAE1R6C3</accession>
<sequence length="86" mass="9631">MATKYIIGSVAASFAVAYVFDVAIADKKLFGGKYYPTYRCKQRMVERDRQKVPGMAAHCWSPGGHESHQPPKLHCQVLNEDIRSCA</sequence>
<gene>
    <name evidence="2" type="ORF">RND71_036136</name>
</gene>
<dbReference type="AlphaFoldDB" id="A0AAE1R6C3"/>
<dbReference type="EMBL" id="JAVYJV010000019">
    <property type="protein sequence ID" value="KAK4345960.1"/>
    <property type="molecule type" value="Genomic_DNA"/>
</dbReference>
<dbReference type="Pfam" id="PF06592">
    <property type="entry name" value="DUF1138"/>
    <property type="match status" value="1"/>
</dbReference>
<keyword evidence="1" id="KW-0472">Membrane</keyword>
<reference evidence="2" key="1">
    <citation type="submission" date="2023-12" db="EMBL/GenBank/DDBJ databases">
        <title>Genome assembly of Anisodus tanguticus.</title>
        <authorList>
            <person name="Wang Y.-J."/>
        </authorList>
    </citation>
    <scope>NUCLEOTIDE SEQUENCE</scope>
    <source>
        <strain evidence="2">KB-2021</strain>
        <tissue evidence="2">Leaf</tissue>
    </source>
</reference>
<dbReference type="InterPro" id="IPR009515">
    <property type="entry name" value="DUF1138"/>
</dbReference>
<evidence type="ECO:0000313" key="3">
    <source>
        <dbReference type="Proteomes" id="UP001291623"/>
    </source>
</evidence>
<evidence type="ECO:0000256" key="1">
    <source>
        <dbReference type="SAM" id="Phobius"/>
    </source>
</evidence>
<comment type="caution">
    <text evidence="2">The sequence shown here is derived from an EMBL/GenBank/DDBJ whole genome shotgun (WGS) entry which is preliminary data.</text>
</comment>
<name>A0AAE1R6C3_9SOLA</name>